<feature type="region of interest" description="Disordered" evidence="1">
    <location>
        <begin position="203"/>
        <end position="369"/>
    </location>
</feature>
<feature type="region of interest" description="Disordered" evidence="1">
    <location>
        <begin position="51"/>
        <end position="105"/>
    </location>
</feature>
<feature type="compositionally biased region" description="Polar residues" evidence="1">
    <location>
        <begin position="446"/>
        <end position="480"/>
    </location>
</feature>
<dbReference type="GO" id="GO:0051082">
    <property type="term" value="F:unfolded protein binding"/>
    <property type="evidence" value="ECO:0007669"/>
    <property type="project" value="TreeGrafter"/>
</dbReference>
<gene>
    <name evidence="3" type="ORF">QJS10_CPA08g01750</name>
</gene>
<dbReference type="PANTHER" id="PTHR46775">
    <property type="entry name" value="FLOCCULATION PROTEIN (DUF1296)"/>
    <property type="match status" value="1"/>
</dbReference>
<evidence type="ECO:0000256" key="1">
    <source>
        <dbReference type="SAM" id="MobiDB-lite"/>
    </source>
</evidence>
<dbReference type="SUPFAM" id="SSF46934">
    <property type="entry name" value="UBA-like"/>
    <property type="match status" value="1"/>
</dbReference>
<feature type="domain" description="GBF-interacting protein 1 N-terminal" evidence="2">
    <location>
        <begin position="14"/>
        <end position="73"/>
    </location>
</feature>
<comment type="caution">
    <text evidence="3">The sequence shown here is derived from an EMBL/GenBank/DDBJ whole genome shotgun (WGS) entry which is preliminary data.</text>
</comment>
<feature type="region of interest" description="Disordered" evidence="1">
    <location>
        <begin position="419"/>
        <end position="509"/>
    </location>
</feature>
<dbReference type="InterPro" id="IPR044277">
    <property type="entry name" value="GIP1"/>
</dbReference>
<feature type="compositionally biased region" description="Polar residues" evidence="1">
    <location>
        <begin position="262"/>
        <end position="316"/>
    </location>
</feature>
<dbReference type="AlphaFoldDB" id="A0AAV9E8F9"/>
<accession>A0AAV9E8F9</accession>
<dbReference type="Pfam" id="PF06972">
    <property type="entry name" value="GIP1_N"/>
    <property type="match status" value="1"/>
</dbReference>
<evidence type="ECO:0000313" key="3">
    <source>
        <dbReference type="EMBL" id="KAK1310003.1"/>
    </source>
</evidence>
<feature type="region of interest" description="Disordered" evidence="1">
    <location>
        <begin position="523"/>
        <end position="548"/>
    </location>
</feature>
<feature type="compositionally biased region" description="Polar residues" evidence="1">
    <location>
        <begin position="241"/>
        <end position="252"/>
    </location>
</feature>
<feature type="compositionally biased region" description="Basic and acidic residues" evidence="1">
    <location>
        <begin position="71"/>
        <end position="85"/>
    </location>
</feature>
<sequence length="862" mass="91339">MASKTGGGGYRVSIPGSVRKTIQNLREITGNHSDEEIYAVLKECSMDPNETAQKLLLQDPFHEVKRKRDRKKENPTSKEPVDSRWRPVMQGRGGRGGQGNYSSRYISRDALGGRSANVGKENEGNQDADKAVTSSAMPVLETEDKSALSSAVTGTSNPMNMAHAGSAYGQAFQGSGGSGNSPAAEGPTTKNLSHVDVKISSSSVVGTDHVQPLQSSDPVLVPSLDSRNPGAVGTIRREIGSQRTGAGSTNKKTASREAVDSDISSSSMHGKFPSKSQGVEVNHVTEASQVSPSSSRAGTSVSRPSSNYNNRSQLIGSQKAVGPIKEWKPKPTNPMPAQASGTTSTSNVTPITTEAIPQSLPTTSSLTSEENTAKIQKKLEEIRFSERQHVIIPRHLQVPEAERSGLSFGSFDANFGTSTSVANGPLSEKCSTPLSQSSEEIEDAVEQSSPRFQNVPTTIEDQDYTENPQSPTRMPQTFSSVEADDSSSIPAAAEHDQSKPEIDNSSSHQYSVVHTTPIDSGFGLVPPTLGSQFSPFDSSEPQGQQPFDPSTSYYTQFYRPGADGDGRFSPFLAGGSAAKFNGNIAVLPTQAGQSPQEMQSGNSLVLSTTGPTPLVTQSAGGMQTSLAVTQQPVPIFRQPVLSPYPPNYIPYNQYFSPFYVPQPTLHHFLSNTGFPQQSPTGGVFPPAAAPGTAVKYSVPQYKQGTNVGSLPHIGMPTGYGPYSSGLAAGYNASPPVSAGNSAGNEDLAASQYKENNVYLTGQQSEGSAVWIPAPGRDMSGLQASSFYNLPPQGQHMAFSPAQAGHGPFAGIYHPTQTVAAATVHPLLQQSQTVAGGVEMVGPPNNVYQQQPQRTQVNWTNNY</sequence>
<organism evidence="3 4">
    <name type="scientific">Acorus calamus</name>
    <name type="common">Sweet flag</name>
    <dbReference type="NCBI Taxonomy" id="4465"/>
    <lineage>
        <taxon>Eukaryota</taxon>
        <taxon>Viridiplantae</taxon>
        <taxon>Streptophyta</taxon>
        <taxon>Embryophyta</taxon>
        <taxon>Tracheophyta</taxon>
        <taxon>Spermatophyta</taxon>
        <taxon>Magnoliopsida</taxon>
        <taxon>Liliopsida</taxon>
        <taxon>Acoraceae</taxon>
        <taxon>Acorus</taxon>
    </lineage>
</organism>
<dbReference type="Proteomes" id="UP001180020">
    <property type="component" value="Unassembled WGS sequence"/>
</dbReference>
<keyword evidence="4" id="KW-1185">Reference proteome</keyword>
<proteinExistence type="predicted"/>
<feature type="compositionally biased region" description="Low complexity" evidence="1">
    <location>
        <begin position="342"/>
        <end position="369"/>
    </location>
</feature>
<dbReference type="InterPro" id="IPR009060">
    <property type="entry name" value="UBA-like_sf"/>
</dbReference>
<dbReference type="InterPro" id="IPR009719">
    <property type="entry name" value="GIP1_N"/>
</dbReference>
<evidence type="ECO:0000313" key="4">
    <source>
        <dbReference type="Proteomes" id="UP001180020"/>
    </source>
</evidence>
<feature type="compositionally biased region" description="Polar residues" evidence="1">
    <location>
        <begin position="529"/>
        <end position="548"/>
    </location>
</feature>
<feature type="compositionally biased region" description="Basic and acidic residues" evidence="1">
    <location>
        <begin position="493"/>
        <end position="502"/>
    </location>
</feature>
<reference evidence="3" key="1">
    <citation type="journal article" date="2023" name="Nat. Commun.">
        <title>Diploid and tetraploid genomes of Acorus and the evolution of monocots.</title>
        <authorList>
            <person name="Ma L."/>
            <person name="Liu K.W."/>
            <person name="Li Z."/>
            <person name="Hsiao Y.Y."/>
            <person name="Qi Y."/>
            <person name="Fu T."/>
            <person name="Tang G.D."/>
            <person name="Zhang D."/>
            <person name="Sun W.H."/>
            <person name="Liu D.K."/>
            <person name="Li Y."/>
            <person name="Chen G.Z."/>
            <person name="Liu X.D."/>
            <person name="Liao X.Y."/>
            <person name="Jiang Y.T."/>
            <person name="Yu X."/>
            <person name="Hao Y."/>
            <person name="Huang J."/>
            <person name="Zhao X.W."/>
            <person name="Ke S."/>
            <person name="Chen Y.Y."/>
            <person name="Wu W.L."/>
            <person name="Hsu J.L."/>
            <person name="Lin Y.F."/>
            <person name="Huang M.D."/>
            <person name="Li C.Y."/>
            <person name="Huang L."/>
            <person name="Wang Z.W."/>
            <person name="Zhao X."/>
            <person name="Zhong W.Y."/>
            <person name="Peng D.H."/>
            <person name="Ahmad S."/>
            <person name="Lan S."/>
            <person name="Zhang J.S."/>
            <person name="Tsai W.C."/>
            <person name="Van de Peer Y."/>
            <person name="Liu Z.J."/>
        </authorList>
    </citation>
    <scope>NUCLEOTIDE SEQUENCE</scope>
    <source>
        <strain evidence="3">CP</strain>
    </source>
</reference>
<protein>
    <recommendedName>
        <fullName evidence="2">GBF-interacting protein 1 N-terminal domain-containing protein</fullName>
    </recommendedName>
</protein>
<feature type="compositionally biased region" description="Polar residues" evidence="1">
    <location>
        <begin position="429"/>
        <end position="438"/>
    </location>
</feature>
<reference evidence="3" key="2">
    <citation type="submission" date="2023-06" db="EMBL/GenBank/DDBJ databases">
        <authorList>
            <person name="Ma L."/>
            <person name="Liu K.-W."/>
            <person name="Li Z."/>
            <person name="Hsiao Y.-Y."/>
            <person name="Qi Y."/>
            <person name="Fu T."/>
            <person name="Tang G."/>
            <person name="Zhang D."/>
            <person name="Sun W.-H."/>
            <person name="Liu D.-K."/>
            <person name="Li Y."/>
            <person name="Chen G.-Z."/>
            <person name="Liu X.-D."/>
            <person name="Liao X.-Y."/>
            <person name="Jiang Y.-T."/>
            <person name="Yu X."/>
            <person name="Hao Y."/>
            <person name="Huang J."/>
            <person name="Zhao X.-W."/>
            <person name="Ke S."/>
            <person name="Chen Y.-Y."/>
            <person name="Wu W.-L."/>
            <person name="Hsu J.-L."/>
            <person name="Lin Y.-F."/>
            <person name="Huang M.-D."/>
            <person name="Li C.-Y."/>
            <person name="Huang L."/>
            <person name="Wang Z.-W."/>
            <person name="Zhao X."/>
            <person name="Zhong W.-Y."/>
            <person name="Peng D.-H."/>
            <person name="Ahmad S."/>
            <person name="Lan S."/>
            <person name="Zhang J.-S."/>
            <person name="Tsai W.-C."/>
            <person name="Van De Peer Y."/>
            <person name="Liu Z.-J."/>
        </authorList>
    </citation>
    <scope>NUCLEOTIDE SEQUENCE</scope>
    <source>
        <strain evidence="3">CP</strain>
        <tissue evidence="3">Leaves</tissue>
    </source>
</reference>
<evidence type="ECO:0000259" key="2">
    <source>
        <dbReference type="Pfam" id="PF06972"/>
    </source>
</evidence>
<dbReference type="EMBL" id="JAUJYO010000008">
    <property type="protein sequence ID" value="KAK1310003.1"/>
    <property type="molecule type" value="Genomic_DNA"/>
</dbReference>
<dbReference type="PANTHER" id="PTHR46775:SF1">
    <property type="entry name" value="FLOCCULATION PROTEIN (DUF1296)"/>
    <property type="match status" value="1"/>
</dbReference>
<name>A0AAV9E8F9_ACOCL</name>